<dbReference type="AlphaFoldDB" id="A0A0M3HX91"/>
<dbReference type="WBParaSite" id="ALUE_0000789801-mRNA-1">
    <property type="protein sequence ID" value="ALUE_0000789801-mRNA-1"/>
    <property type="gene ID" value="ALUE_0000789801"/>
</dbReference>
<proteinExistence type="predicted"/>
<evidence type="ECO:0000313" key="2">
    <source>
        <dbReference type="WBParaSite" id="ALUE_0000789801-mRNA-1"/>
    </source>
</evidence>
<accession>A0A0M3HX91</accession>
<name>A0A0M3HX91_ASCLU</name>
<keyword evidence="1" id="KW-1185">Reference proteome</keyword>
<organism evidence="1 2">
    <name type="scientific">Ascaris lumbricoides</name>
    <name type="common">Giant roundworm</name>
    <dbReference type="NCBI Taxonomy" id="6252"/>
    <lineage>
        <taxon>Eukaryota</taxon>
        <taxon>Metazoa</taxon>
        <taxon>Ecdysozoa</taxon>
        <taxon>Nematoda</taxon>
        <taxon>Chromadorea</taxon>
        <taxon>Rhabditida</taxon>
        <taxon>Spirurina</taxon>
        <taxon>Ascaridomorpha</taxon>
        <taxon>Ascaridoidea</taxon>
        <taxon>Ascarididae</taxon>
        <taxon>Ascaris</taxon>
    </lineage>
</organism>
<protein>
    <submittedName>
        <fullName evidence="2">RNA-directed DNA polymerase</fullName>
    </submittedName>
</protein>
<evidence type="ECO:0000313" key="1">
    <source>
        <dbReference type="Proteomes" id="UP000036681"/>
    </source>
</evidence>
<reference evidence="2" key="1">
    <citation type="submission" date="2017-02" db="UniProtKB">
        <authorList>
            <consortium name="WormBaseParasite"/>
        </authorList>
    </citation>
    <scope>IDENTIFICATION</scope>
</reference>
<dbReference type="Proteomes" id="UP000036681">
    <property type="component" value="Unplaced"/>
</dbReference>
<sequence>MLRYIKQPSFLSERAGKIDQRSIRECQRDPERFGFWWASYLPHVVEAGMRFMPALEYLLGSPAGDMSMGIYGSREKGGKRSVLLRFAYRVVCWAISKDLSVITINKVHQVIGRKRLRVRDMSRWELSVNVEINRISRNAQRWRD</sequence>